<dbReference type="AlphaFoldDB" id="A0A136WIW2"/>
<feature type="region of interest" description="Disordered" evidence="1">
    <location>
        <begin position="390"/>
        <end position="412"/>
    </location>
</feature>
<feature type="compositionally biased region" description="Basic and acidic residues" evidence="1">
    <location>
        <begin position="390"/>
        <end position="401"/>
    </location>
</feature>
<accession>A0A136WIW2</accession>
<evidence type="ECO:0000313" key="3">
    <source>
        <dbReference type="EMBL" id="KXL54482.1"/>
    </source>
</evidence>
<feature type="transmembrane region" description="Helical" evidence="2">
    <location>
        <begin position="89"/>
        <end position="111"/>
    </location>
</feature>
<dbReference type="InterPro" id="IPR010690">
    <property type="entry name" value="YqfD"/>
</dbReference>
<feature type="compositionally biased region" description="Acidic residues" evidence="1">
    <location>
        <begin position="402"/>
        <end position="412"/>
    </location>
</feature>
<evidence type="ECO:0000256" key="1">
    <source>
        <dbReference type="SAM" id="MobiDB-lite"/>
    </source>
</evidence>
<name>A0A136WIW2_9FIRM</name>
<dbReference type="Pfam" id="PF06898">
    <property type="entry name" value="YqfD"/>
    <property type="match status" value="1"/>
</dbReference>
<reference evidence="3 4" key="1">
    <citation type="submission" date="2016-01" db="EMBL/GenBank/DDBJ databases">
        <title>Genome sequence of Clostridium neopropionicum X4, DSM-3847.</title>
        <authorList>
            <person name="Poehlein A."/>
            <person name="Beck M.H."/>
            <person name="Bengelsdorf F.R."/>
            <person name="Daniel R."/>
            <person name="Duerre P."/>
        </authorList>
    </citation>
    <scope>NUCLEOTIDE SEQUENCE [LARGE SCALE GENOMIC DNA]</scope>
    <source>
        <strain evidence="3 4">DSM-3847</strain>
    </source>
</reference>
<keyword evidence="2" id="KW-1133">Transmembrane helix</keyword>
<dbReference type="NCBIfam" id="TIGR02876">
    <property type="entry name" value="spore_yqfD"/>
    <property type="match status" value="1"/>
</dbReference>
<comment type="caution">
    <text evidence="3">The sequence shown here is derived from an EMBL/GenBank/DDBJ whole genome shotgun (WGS) entry which is preliminary data.</text>
</comment>
<proteinExistence type="predicted"/>
<protein>
    <submittedName>
        <fullName evidence="3">Putative stage IV sporulation protein YqfD</fullName>
    </submittedName>
</protein>
<dbReference type="PIRSF" id="PIRSF029895">
    <property type="entry name" value="SpoIV"/>
    <property type="match status" value="1"/>
</dbReference>
<keyword evidence="4" id="KW-1185">Reference proteome</keyword>
<evidence type="ECO:0000313" key="4">
    <source>
        <dbReference type="Proteomes" id="UP000070539"/>
    </source>
</evidence>
<dbReference type="EMBL" id="LRVM01000001">
    <property type="protein sequence ID" value="KXL54482.1"/>
    <property type="molecule type" value="Genomic_DNA"/>
</dbReference>
<evidence type="ECO:0000256" key="2">
    <source>
        <dbReference type="SAM" id="Phobius"/>
    </source>
</evidence>
<gene>
    <name evidence="3" type="ORF">CLNEO_05880</name>
</gene>
<dbReference type="STRING" id="36847.CLNEO_05880"/>
<sequence length="412" mass="46048">MFLALWYYFRGYVMIKVNGFAAERFMNMLSYRGVYLWDVGTDGAGVKIKVPLGSMDIVSMCAEKTGCRLEIRGYGGLPGKLRRFQGRQVLTAGILLFAIGLYFLSSFIWVIRVEGNERVAATDILSYCQELGLKPAVWKRGVNPEEITKEILIQFPDISWVSVGIKGTDVTIKIAETIEKTEVVDKETPCDVVAAMDGVILKITAERGTPQVKAGDVVKKGDVLISSQVLIGLEGEEQHTEYVAAEGTVTAKVWQRLSGELPLTYDEKVYTGETKANQILSFWGKDADFIRPSLEDKDADVEIIFQKDLALGDYKVPISLKKEQYNIYTLEKKSRTVEEAKAELAETLREKTKQSLSQYGTIEKIDVHYEEYTDCVLAKGQAELIERIEEKQKAEKGRDAIDGTDGENDTNG</sequence>
<dbReference type="Proteomes" id="UP000070539">
    <property type="component" value="Unassembled WGS sequence"/>
</dbReference>
<keyword evidence="2" id="KW-0812">Transmembrane</keyword>
<organism evidence="3 4">
    <name type="scientific">Anaerotignum neopropionicum</name>
    <dbReference type="NCBI Taxonomy" id="36847"/>
    <lineage>
        <taxon>Bacteria</taxon>
        <taxon>Bacillati</taxon>
        <taxon>Bacillota</taxon>
        <taxon>Clostridia</taxon>
        <taxon>Lachnospirales</taxon>
        <taxon>Anaerotignaceae</taxon>
        <taxon>Anaerotignum</taxon>
    </lineage>
</organism>
<keyword evidence="2" id="KW-0472">Membrane</keyword>
<dbReference type="RefSeq" id="WP_066084160.1">
    <property type="nucleotide sequence ID" value="NZ_LRVM01000001.1"/>
</dbReference>